<feature type="domain" description="C2" evidence="3">
    <location>
        <begin position="2"/>
        <end position="125"/>
    </location>
</feature>
<dbReference type="InterPro" id="IPR027417">
    <property type="entry name" value="P-loop_NTPase"/>
</dbReference>
<organism evidence="4 5">
    <name type="scientific">Steccherinum ochraceum</name>
    <dbReference type="NCBI Taxonomy" id="92696"/>
    <lineage>
        <taxon>Eukaryota</taxon>
        <taxon>Fungi</taxon>
        <taxon>Dikarya</taxon>
        <taxon>Basidiomycota</taxon>
        <taxon>Agaricomycotina</taxon>
        <taxon>Agaricomycetes</taxon>
        <taxon>Polyporales</taxon>
        <taxon>Steccherinaceae</taxon>
        <taxon>Steccherinum</taxon>
    </lineage>
</organism>
<accession>A0A4V2MV65</accession>
<gene>
    <name evidence="4" type="ORF">EIP91_010064</name>
</gene>
<dbReference type="Gene3D" id="3.40.50.300">
    <property type="entry name" value="P-loop containing nucleotide triphosphate hydrolases"/>
    <property type="match status" value="1"/>
</dbReference>
<keyword evidence="5" id="KW-1185">Reference proteome</keyword>
<dbReference type="Gene3D" id="2.60.40.150">
    <property type="entry name" value="C2 domain"/>
    <property type="match status" value="1"/>
</dbReference>
<keyword evidence="1" id="KW-0677">Repeat</keyword>
<name>A0A4V2MV65_9APHY</name>
<proteinExistence type="predicted"/>
<dbReference type="CDD" id="cd00030">
    <property type="entry name" value="C2"/>
    <property type="match status" value="1"/>
</dbReference>
<dbReference type="Proteomes" id="UP000292702">
    <property type="component" value="Unassembled WGS sequence"/>
</dbReference>
<dbReference type="PANTHER" id="PTHR10039">
    <property type="entry name" value="AMELOGENIN"/>
    <property type="match status" value="1"/>
</dbReference>
<feature type="region of interest" description="Disordered" evidence="2">
    <location>
        <begin position="929"/>
        <end position="1041"/>
    </location>
</feature>
<feature type="compositionally biased region" description="Pro residues" evidence="2">
    <location>
        <begin position="942"/>
        <end position="978"/>
    </location>
</feature>
<evidence type="ECO:0000256" key="2">
    <source>
        <dbReference type="SAM" id="MobiDB-lite"/>
    </source>
</evidence>
<dbReference type="AlphaFoldDB" id="A0A4V2MV65"/>
<dbReference type="PROSITE" id="PS50004">
    <property type="entry name" value="C2"/>
    <property type="match status" value="1"/>
</dbReference>
<protein>
    <recommendedName>
        <fullName evidence="3">C2 domain-containing protein</fullName>
    </recommendedName>
</protein>
<feature type="compositionally biased region" description="Low complexity" evidence="2">
    <location>
        <begin position="1006"/>
        <end position="1031"/>
    </location>
</feature>
<dbReference type="STRING" id="92696.A0A4V2MV65"/>
<feature type="compositionally biased region" description="Polar residues" evidence="2">
    <location>
        <begin position="1166"/>
        <end position="1189"/>
    </location>
</feature>
<evidence type="ECO:0000313" key="5">
    <source>
        <dbReference type="Proteomes" id="UP000292702"/>
    </source>
</evidence>
<dbReference type="Pfam" id="PF24883">
    <property type="entry name" value="NPHP3_N"/>
    <property type="match status" value="1"/>
</dbReference>
<dbReference type="SUPFAM" id="SSF52540">
    <property type="entry name" value="P-loop containing nucleoside triphosphate hydrolases"/>
    <property type="match status" value="1"/>
</dbReference>
<feature type="compositionally biased region" description="Polar residues" evidence="2">
    <location>
        <begin position="164"/>
        <end position="180"/>
    </location>
</feature>
<dbReference type="InterPro" id="IPR000008">
    <property type="entry name" value="C2_dom"/>
</dbReference>
<dbReference type="InterPro" id="IPR035892">
    <property type="entry name" value="C2_domain_sf"/>
</dbReference>
<evidence type="ECO:0000313" key="4">
    <source>
        <dbReference type="EMBL" id="TCD60447.1"/>
    </source>
</evidence>
<dbReference type="Pfam" id="PF00168">
    <property type="entry name" value="C2"/>
    <property type="match status" value="1"/>
</dbReference>
<feature type="compositionally biased region" description="Polar residues" evidence="2">
    <location>
        <begin position="203"/>
        <end position="223"/>
    </location>
</feature>
<dbReference type="SMART" id="SM00239">
    <property type="entry name" value="C2"/>
    <property type="match status" value="1"/>
</dbReference>
<feature type="region of interest" description="Disordered" evidence="2">
    <location>
        <begin position="161"/>
        <end position="242"/>
    </location>
</feature>
<dbReference type="InterPro" id="IPR056884">
    <property type="entry name" value="NPHP3-like_N"/>
</dbReference>
<dbReference type="EMBL" id="RWJN01000596">
    <property type="protein sequence ID" value="TCD60447.1"/>
    <property type="molecule type" value="Genomic_DNA"/>
</dbReference>
<evidence type="ECO:0000256" key="1">
    <source>
        <dbReference type="ARBA" id="ARBA00022737"/>
    </source>
</evidence>
<dbReference type="OrthoDB" id="3228837at2759"/>
<comment type="caution">
    <text evidence="4">The sequence shown here is derived from an EMBL/GenBank/DDBJ whole genome shotgun (WGS) entry which is preliminary data.</text>
</comment>
<sequence>MYDPPLKRALWRVKLVKEVALDVSPVQHVISAIHLASDLSPGSQSGRSSLRCYVKVITGTAEYHTKVADRDVEPYWDESFEVPSLHDNIHLNLKHKSHLGRSTLLGSAVVKYADLRERQEQEADLGRPGPVQCALLDALHRSEIVGYLLVSTDYEALTARHRPTPSTFPSIDASRSQGSQVGEDGRYAMTPGLSSAGWRPGSTRHSQSLSATSHAVATASNAVENARLDRTSGGGDESDNPVVKSAKDLLKSVGESLTDILDLGDTLSQLHPIAGVAWKVISCVGQAIHAQADRDAAIIDLLSVMADSYAFVGPLKRDRVLSAPLTDVIDATLKLTIACAGFIQEYCKSGFVGRLSKQSLNNRVKLKIEDFKQRFASVQLSRVEGTAVETLVMTKVIHRNQVLNGLLQIPSPAHPDRPACLPLTRTELIKEISEWLCSPPQTGPAQSMLWLRGLPGSGKSTVMTTLVNIYRAVGWLGACIVFPNDEPHAIAPSLVIRTIAAQLGQFDDAIAQGVIHAVDQAKDVTDRPLAEQFNLLLIGPLKALGNDHRVADGPVVIVLDGLNNCGDAKSRKDLLSVLMEHASHLPSWLRVIITSREERDIVEALDSSQFVASTRIDIASESNKADILTYLRHNMRQIRDAPMNKTLALPQDWPGESAIQQLADRAAGLFFWAATACSYIDAFEPKKRMQAVLEGSSGHAELHTLYGTMLRSLGDWKDDGFTSSFHTVIGAVITTKEPLTHKTIVELLERPSAPPIVHALKALSCVLSWHPEEPLRILHPSFKEYVTNPEHCQSEPWFIDVTQHRRTLALRCLRLVTTKPLPDNPQLVVYELKKCLSPGLLYACRYWVNYVCSIEHPCEDIFRELEPIFGEEIFIRWFTVVKKIWAKTVAVEIVSDFLSWGKAQVSVLTRIGPSLKQLETLLHRLEPSSSSAHRNVKSTSSVPPPPNVLSPSSIPPPPGIPPPPSIPPPPNNLPPRISPPSNISIPPPPPLPPSRYSSRPPPPLPLSSSYLSTTSTAPTPYLTPSSPAYSTQSTSTNSPYTPAEVLSETSFSTLAMPGYHVAFPVAEISPPLQPKMSIPVPLHEKGLSGAEHEPAFRLRDAHTVSKLSVPSPNGRRQSTLPVGGFFDDIPSEELHGHPPELRSIYEEPETYEHESTRHDWPVFNKPNASWSAHQESGTTMPRTRSSVYN</sequence>
<dbReference type="PANTHER" id="PTHR10039:SF14">
    <property type="entry name" value="NACHT DOMAIN-CONTAINING PROTEIN"/>
    <property type="match status" value="1"/>
</dbReference>
<dbReference type="SUPFAM" id="SSF49562">
    <property type="entry name" value="C2 domain (Calcium/lipid-binding domain, CaLB)"/>
    <property type="match status" value="1"/>
</dbReference>
<reference evidence="4 5" key="1">
    <citation type="submission" date="2018-11" db="EMBL/GenBank/DDBJ databases">
        <title>Genome assembly of Steccherinum ochraceum LE-BIN_3174, the white-rot fungus of the Steccherinaceae family (The Residual Polyporoid clade, Polyporales, Basidiomycota).</title>
        <authorList>
            <person name="Fedorova T.V."/>
            <person name="Glazunova O.A."/>
            <person name="Landesman E.O."/>
            <person name="Moiseenko K.V."/>
            <person name="Psurtseva N.V."/>
            <person name="Savinova O.S."/>
            <person name="Shakhova N.V."/>
            <person name="Tyazhelova T.V."/>
            <person name="Vasina D.V."/>
        </authorList>
    </citation>
    <scope>NUCLEOTIDE SEQUENCE [LARGE SCALE GENOMIC DNA]</scope>
    <source>
        <strain evidence="4 5">LE-BIN_3174</strain>
    </source>
</reference>
<evidence type="ECO:0000259" key="3">
    <source>
        <dbReference type="PROSITE" id="PS50004"/>
    </source>
</evidence>
<feature type="region of interest" description="Disordered" evidence="2">
    <location>
        <begin position="1152"/>
        <end position="1189"/>
    </location>
</feature>
<feature type="compositionally biased region" description="Pro residues" evidence="2">
    <location>
        <begin position="985"/>
        <end position="1005"/>
    </location>
</feature>